<feature type="binding site" evidence="6">
    <location>
        <begin position="207"/>
        <end position="211"/>
    </location>
    <ligand>
        <name>ATP</name>
        <dbReference type="ChEBI" id="CHEBI:30616"/>
    </ligand>
</feature>
<dbReference type="InterPro" id="IPR004372">
    <property type="entry name" value="Ac/propionate_kinase"/>
</dbReference>
<feature type="active site" description="Proton donor/acceptor" evidence="6">
    <location>
        <position position="147"/>
    </location>
</feature>
<evidence type="ECO:0000256" key="5">
    <source>
        <dbReference type="ARBA" id="ARBA00022840"/>
    </source>
</evidence>
<keyword evidence="6" id="KW-0460">Magnesium</keyword>
<dbReference type="PROSITE" id="PS01075">
    <property type="entry name" value="ACETATE_KINASE_1"/>
    <property type="match status" value="1"/>
</dbReference>
<evidence type="ECO:0000256" key="6">
    <source>
        <dbReference type="HAMAP-Rule" id="MF_00020"/>
    </source>
</evidence>
<dbReference type="KEGG" id="ccha:ELD05_05950"/>
<keyword evidence="6" id="KW-0479">Metal-binding</keyword>
<keyword evidence="6" id="KW-0963">Cytoplasm</keyword>
<feature type="binding site" evidence="6">
    <location>
        <position position="90"/>
    </location>
    <ligand>
        <name>substrate</name>
    </ligand>
</feature>
<keyword evidence="2 6" id="KW-0808">Transferase</keyword>
<dbReference type="PIRSF" id="PIRSF000722">
    <property type="entry name" value="Acetate_prop_kin"/>
    <property type="match status" value="1"/>
</dbReference>
<evidence type="ECO:0000256" key="1">
    <source>
        <dbReference type="ARBA" id="ARBA00008748"/>
    </source>
</evidence>
<evidence type="ECO:0000256" key="4">
    <source>
        <dbReference type="ARBA" id="ARBA00022777"/>
    </source>
</evidence>
<dbReference type="UniPathway" id="UPA00340">
    <property type="reaction ID" value="UER00458"/>
</dbReference>
<dbReference type="PROSITE" id="PS01076">
    <property type="entry name" value="ACETATE_KINASE_2"/>
    <property type="match status" value="1"/>
</dbReference>
<name>A0A3T0D580_9FIRM</name>
<comment type="similarity">
    <text evidence="1 6 7">Belongs to the acetokinase family.</text>
</comment>
<dbReference type="GO" id="GO:0006083">
    <property type="term" value="P:acetate metabolic process"/>
    <property type="evidence" value="ECO:0007669"/>
    <property type="project" value="TreeGrafter"/>
</dbReference>
<feature type="binding site" evidence="6">
    <location>
        <position position="7"/>
    </location>
    <ligand>
        <name>Mg(2+)</name>
        <dbReference type="ChEBI" id="CHEBI:18420"/>
    </ligand>
</feature>
<comment type="pathway">
    <text evidence="6">Metabolic intermediate biosynthesis; acetyl-CoA biosynthesis; acetyl-CoA from acetate: step 1/2.</text>
</comment>
<feature type="binding site" evidence="6">
    <location>
        <begin position="282"/>
        <end position="284"/>
    </location>
    <ligand>
        <name>ATP</name>
        <dbReference type="ChEBI" id="CHEBI:30616"/>
    </ligand>
</feature>
<keyword evidence="4 6" id="KW-0418">Kinase</keyword>
<accession>A0A3T0D580</accession>
<feature type="binding site" evidence="6">
    <location>
        <position position="14"/>
    </location>
    <ligand>
        <name>ATP</name>
        <dbReference type="ChEBI" id="CHEBI:30616"/>
    </ligand>
</feature>
<dbReference type="GO" id="GO:0000287">
    <property type="term" value="F:magnesium ion binding"/>
    <property type="evidence" value="ECO:0007669"/>
    <property type="project" value="UniProtKB-UniRule"/>
</dbReference>
<feature type="binding site" evidence="6">
    <location>
        <position position="385"/>
    </location>
    <ligand>
        <name>Mg(2+)</name>
        <dbReference type="ChEBI" id="CHEBI:18420"/>
    </ligand>
</feature>
<comment type="cofactor">
    <cofactor evidence="6">
        <name>Mg(2+)</name>
        <dbReference type="ChEBI" id="CHEBI:18420"/>
    </cofactor>
    <cofactor evidence="6">
        <name>Mn(2+)</name>
        <dbReference type="ChEBI" id="CHEBI:29035"/>
    </cofactor>
    <text evidence="6">Mg(2+). Can also accept Mn(2+).</text>
</comment>
<dbReference type="RefSeq" id="WP_127351706.1">
    <property type="nucleotide sequence ID" value="NZ_CP034791.1"/>
</dbReference>
<dbReference type="GO" id="GO:0005737">
    <property type="term" value="C:cytoplasm"/>
    <property type="evidence" value="ECO:0007669"/>
    <property type="project" value="UniProtKB-SubCell"/>
</dbReference>
<evidence type="ECO:0000256" key="2">
    <source>
        <dbReference type="ARBA" id="ARBA00022679"/>
    </source>
</evidence>
<proteinExistence type="inferred from homology"/>
<dbReference type="AlphaFoldDB" id="A0A3T0D580"/>
<dbReference type="Proteomes" id="UP000282930">
    <property type="component" value="Chromosome"/>
</dbReference>
<organism evidence="8 9">
    <name type="scientific">Caldicellulosiruptor changbaiensis</name>
    <dbReference type="NCBI Taxonomy" id="1222016"/>
    <lineage>
        <taxon>Bacteria</taxon>
        <taxon>Bacillati</taxon>
        <taxon>Bacillota</taxon>
        <taxon>Bacillota incertae sedis</taxon>
        <taxon>Caldicellulosiruptorales</taxon>
        <taxon>Caldicellulosiruptoraceae</taxon>
        <taxon>Caldicellulosiruptor</taxon>
    </lineage>
</organism>
<dbReference type="CDD" id="cd24010">
    <property type="entry name" value="ASKHA_NBD_AcK_PK"/>
    <property type="match status" value="1"/>
</dbReference>
<feature type="binding site" evidence="6">
    <location>
        <begin position="330"/>
        <end position="334"/>
    </location>
    <ligand>
        <name>ATP</name>
        <dbReference type="ChEBI" id="CHEBI:30616"/>
    </ligand>
</feature>
<keyword evidence="9" id="KW-1185">Reference proteome</keyword>
<reference evidence="8 9" key="1">
    <citation type="submission" date="2018-12" db="EMBL/GenBank/DDBJ databases">
        <title>Genome sequence from the cellulolytic species, Caldicellulosiruptor changbaiensis.</title>
        <authorList>
            <person name="Blumer-Schuette S.E."/>
            <person name="Mendoza C."/>
        </authorList>
    </citation>
    <scope>NUCLEOTIDE SEQUENCE [LARGE SCALE GENOMIC DNA]</scope>
    <source>
        <strain evidence="8 9">CBS-Z</strain>
    </source>
</reference>
<dbReference type="GO" id="GO:0005524">
    <property type="term" value="F:ATP binding"/>
    <property type="evidence" value="ECO:0007669"/>
    <property type="project" value="UniProtKB-KW"/>
</dbReference>
<dbReference type="PRINTS" id="PR00471">
    <property type="entry name" value="ACETATEKNASE"/>
</dbReference>
<dbReference type="EMBL" id="CP034791">
    <property type="protein sequence ID" value="AZT90217.1"/>
    <property type="molecule type" value="Genomic_DNA"/>
</dbReference>
<dbReference type="SUPFAM" id="SSF53067">
    <property type="entry name" value="Actin-like ATPase domain"/>
    <property type="match status" value="2"/>
</dbReference>
<dbReference type="InterPro" id="IPR023865">
    <property type="entry name" value="Aliphatic_acid_kinase_CS"/>
</dbReference>
<dbReference type="HAMAP" id="MF_00020">
    <property type="entry name" value="Acetate_kinase"/>
    <property type="match status" value="1"/>
</dbReference>
<comment type="subcellular location">
    <subcellularLocation>
        <location evidence="6">Cytoplasm</location>
    </subcellularLocation>
</comment>
<feature type="site" description="Transition state stabilizer" evidence="6">
    <location>
        <position position="179"/>
    </location>
</feature>
<dbReference type="NCBIfam" id="TIGR00016">
    <property type="entry name" value="ackA"/>
    <property type="match status" value="1"/>
</dbReference>
<dbReference type="InterPro" id="IPR000890">
    <property type="entry name" value="Aliphatic_acid_kin_short-chain"/>
</dbReference>
<dbReference type="Pfam" id="PF00871">
    <property type="entry name" value="Acetate_kinase"/>
    <property type="match status" value="1"/>
</dbReference>
<feature type="site" description="Transition state stabilizer" evidence="6">
    <location>
        <position position="240"/>
    </location>
</feature>
<dbReference type="GO" id="GO:0006085">
    <property type="term" value="P:acetyl-CoA biosynthetic process"/>
    <property type="evidence" value="ECO:0007669"/>
    <property type="project" value="UniProtKB-UniRule"/>
</dbReference>
<evidence type="ECO:0000256" key="7">
    <source>
        <dbReference type="RuleBase" id="RU003835"/>
    </source>
</evidence>
<dbReference type="InterPro" id="IPR043129">
    <property type="entry name" value="ATPase_NBD"/>
</dbReference>
<keyword evidence="5 6" id="KW-0067">ATP-binding</keyword>
<comment type="function">
    <text evidence="6">Catalyzes the formation of acetyl phosphate from acetate and ATP. Can also catalyze the reverse reaction.</text>
</comment>
<protein>
    <recommendedName>
        <fullName evidence="6">Acetate kinase</fullName>
        <ecNumber evidence="6">2.7.2.1</ecNumber>
    </recommendedName>
    <alternativeName>
        <fullName evidence="6">Acetokinase</fullName>
    </alternativeName>
</protein>
<sequence length="399" mass="44463">MKVLVLNSGSSSLKYQFIDTETEVALCRGVVDRIGLSGAFIRHQKNGQEIIKEQEVKDHNVAIKLVLEMLTHPQMGIIKSMDEIDAIGHRVVHGGEYFSDAVVVNEDVKKAIKECIELAPLHNPANLTGIEACEKEIPGKPNVAVFDTAFHQTMPKYAYMYSLPYEVYEKYKIRKYGFHGTSHKYVAIKAAEYLKRPLEELKLITCHLGNGSSVCAIKYGKSVDTSMGFTPLAGLAMGTRSGTIDPAVILYLMEKENMDVKQMNDFLNKKSGVLGISGVSSDFRDLEKAANEGNERAQLAIDMFCYRVKKYIGEYAAVLGGVDAIVFTAGIGENNPVVREKCVTDLEYMGVLYDKEKNFNAEKGKVFEINKPESKVKVLIVPTNEELMIARETKRLLEK</sequence>
<evidence type="ECO:0000256" key="3">
    <source>
        <dbReference type="ARBA" id="ARBA00022741"/>
    </source>
</evidence>
<gene>
    <name evidence="6" type="primary">ackA</name>
    <name evidence="8" type="ORF">ELD05_05950</name>
</gene>
<evidence type="ECO:0000313" key="8">
    <source>
        <dbReference type="EMBL" id="AZT90217.1"/>
    </source>
</evidence>
<evidence type="ECO:0000313" key="9">
    <source>
        <dbReference type="Proteomes" id="UP000282930"/>
    </source>
</evidence>
<dbReference type="Gene3D" id="3.30.420.40">
    <property type="match status" value="2"/>
</dbReference>
<comment type="catalytic activity">
    <reaction evidence="6">
        <text>acetate + ATP = acetyl phosphate + ADP</text>
        <dbReference type="Rhea" id="RHEA:11352"/>
        <dbReference type="ChEBI" id="CHEBI:22191"/>
        <dbReference type="ChEBI" id="CHEBI:30089"/>
        <dbReference type="ChEBI" id="CHEBI:30616"/>
        <dbReference type="ChEBI" id="CHEBI:456216"/>
        <dbReference type="EC" id="2.7.2.1"/>
    </reaction>
</comment>
<comment type="subunit">
    <text evidence="6">Homodimer.</text>
</comment>
<dbReference type="GO" id="GO:0008776">
    <property type="term" value="F:acetate kinase activity"/>
    <property type="evidence" value="ECO:0007669"/>
    <property type="project" value="UniProtKB-UniRule"/>
</dbReference>
<keyword evidence="3 6" id="KW-0547">Nucleotide-binding</keyword>
<dbReference type="PANTHER" id="PTHR21060:SF15">
    <property type="entry name" value="ACETATE KINASE-RELATED"/>
    <property type="match status" value="1"/>
</dbReference>
<dbReference type="PANTHER" id="PTHR21060">
    <property type="entry name" value="ACETATE KINASE"/>
    <property type="match status" value="1"/>
</dbReference>
<dbReference type="EC" id="2.7.2.1" evidence="6"/>